<dbReference type="AlphaFoldDB" id="A0A453SBX6"/>
<evidence type="ECO:0000313" key="1">
    <source>
        <dbReference type="EnsemblPlants" id="AET7Gv20885600.4"/>
    </source>
</evidence>
<reference evidence="1" key="3">
    <citation type="journal article" date="2017" name="Nature">
        <title>Genome sequence of the progenitor of the wheat D genome Aegilops tauschii.</title>
        <authorList>
            <person name="Luo M.C."/>
            <person name="Gu Y.Q."/>
            <person name="Puiu D."/>
            <person name="Wang H."/>
            <person name="Twardziok S.O."/>
            <person name="Deal K.R."/>
            <person name="Huo N."/>
            <person name="Zhu T."/>
            <person name="Wang L."/>
            <person name="Wang Y."/>
            <person name="McGuire P.E."/>
            <person name="Liu S."/>
            <person name="Long H."/>
            <person name="Ramasamy R.K."/>
            <person name="Rodriguez J.C."/>
            <person name="Van S.L."/>
            <person name="Yuan L."/>
            <person name="Wang Z."/>
            <person name="Xia Z."/>
            <person name="Xiao L."/>
            <person name="Anderson O.D."/>
            <person name="Ouyang S."/>
            <person name="Liang Y."/>
            <person name="Zimin A.V."/>
            <person name="Pertea G."/>
            <person name="Qi P."/>
            <person name="Bennetzen J.L."/>
            <person name="Dai X."/>
            <person name="Dawson M.W."/>
            <person name="Muller H.G."/>
            <person name="Kugler K."/>
            <person name="Rivarola-Duarte L."/>
            <person name="Spannagl M."/>
            <person name="Mayer K.F.X."/>
            <person name="Lu F.H."/>
            <person name="Bevan M.W."/>
            <person name="Leroy P."/>
            <person name="Li P."/>
            <person name="You F.M."/>
            <person name="Sun Q."/>
            <person name="Liu Z."/>
            <person name="Lyons E."/>
            <person name="Wicker T."/>
            <person name="Salzberg S.L."/>
            <person name="Devos K.M."/>
            <person name="Dvorak J."/>
        </authorList>
    </citation>
    <scope>NUCLEOTIDE SEQUENCE [LARGE SCALE GENOMIC DNA]</scope>
    <source>
        <strain evidence="1">cv. AL8/78</strain>
    </source>
</reference>
<sequence>MVARVYAMEPTTALQVDAPVNAVRAYIIGPWSRLWSEKISVRHLTTKRRFRL</sequence>
<organism evidence="1 2">
    <name type="scientific">Aegilops tauschii subsp. strangulata</name>
    <name type="common">Goatgrass</name>
    <dbReference type="NCBI Taxonomy" id="200361"/>
    <lineage>
        <taxon>Eukaryota</taxon>
        <taxon>Viridiplantae</taxon>
        <taxon>Streptophyta</taxon>
        <taxon>Embryophyta</taxon>
        <taxon>Tracheophyta</taxon>
        <taxon>Spermatophyta</taxon>
        <taxon>Magnoliopsida</taxon>
        <taxon>Liliopsida</taxon>
        <taxon>Poales</taxon>
        <taxon>Poaceae</taxon>
        <taxon>BOP clade</taxon>
        <taxon>Pooideae</taxon>
        <taxon>Triticodae</taxon>
        <taxon>Triticeae</taxon>
        <taxon>Triticinae</taxon>
        <taxon>Aegilops</taxon>
    </lineage>
</organism>
<reference evidence="1" key="5">
    <citation type="journal article" date="2021" name="G3 (Bethesda)">
        <title>Aegilops tauschii genome assembly Aet v5.0 features greater sequence contiguity and improved annotation.</title>
        <authorList>
            <person name="Wang L."/>
            <person name="Zhu T."/>
            <person name="Rodriguez J.C."/>
            <person name="Deal K.R."/>
            <person name="Dubcovsky J."/>
            <person name="McGuire P.E."/>
            <person name="Lux T."/>
            <person name="Spannagl M."/>
            <person name="Mayer K.F.X."/>
            <person name="Baldrich P."/>
            <person name="Meyers B.C."/>
            <person name="Huo N."/>
            <person name="Gu Y.Q."/>
            <person name="Zhou H."/>
            <person name="Devos K.M."/>
            <person name="Bennetzen J.L."/>
            <person name="Unver T."/>
            <person name="Budak H."/>
            <person name="Gulick P.J."/>
            <person name="Galiba G."/>
            <person name="Kalapos B."/>
            <person name="Nelson D.R."/>
            <person name="Li P."/>
            <person name="You F.M."/>
            <person name="Luo M.C."/>
            <person name="Dvorak J."/>
        </authorList>
    </citation>
    <scope>NUCLEOTIDE SEQUENCE [LARGE SCALE GENOMIC DNA]</scope>
    <source>
        <strain evidence="1">cv. AL8/78</strain>
    </source>
</reference>
<reference evidence="1" key="4">
    <citation type="submission" date="2019-03" db="UniProtKB">
        <authorList>
            <consortium name="EnsemblPlants"/>
        </authorList>
    </citation>
    <scope>IDENTIFICATION</scope>
</reference>
<evidence type="ECO:0000313" key="2">
    <source>
        <dbReference type="Proteomes" id="UP000015105"/>
    </source>
</evidence>
<proteinExistence type="predicted"/>
<keyword evidence="2" id="KW-1185">Reference proteome</keyword>
<dbReference type="EnsemblPlants" id="AET7Gv20885600.4">
    <property type="protein sequence ID" value="AET7Gv20885600.4"/>
    <property type="gene ID" value="AET7Gv20885600"/>
</dbReference>
<dbReference type="Gramene" id="AET7Gv20885600.4">
    <property type="protein sequence ID" value="AET7Gv20885600.4"/>
    <property type="gene ID" value="AET7Gv20885600"/>
</dbReference>
<accession>A0A453SBX6</accession>
<reference evidence="2" key="1">
    <citation type="journal article" date="2014" name="Science">
        <title>Ancient hybridizations among the ancestral genomes of bread wheat.</title>
        <authorList>
            <consortium name="International Wheat Genome Sequencing Consortium,"/>
            <person name="Marcussen T."/>
            <person name="Sandve S.R."/>
            <person name="Heier L."/>
            <person name="Spannagl M."/>
            <person name="Pfeifer M."/>
            <person name="Jakobsen K.S."/>
            <person name="Wulff B.B."/>
            <person name="Steuernagel B."/>
            <person name="Mayer K.F."/>
            <person name="Olsen O.A."/>
        </authorList>
    </citation>
    <scope>NUCLEOTIDE SEQUENCE [LARGE SCALE GENOMIC DNA]</scope>
    <source>
        <strain evidence="2">cv. AL8/78</strain>
    </source>
</reference>
<name>A0A453SBX6_AEGTS</name>
<dbReference type="Proteomes" id="UP000015105">
    <property type="component" value="Chromosome 7D"/>
</dbReference>
<protein>
    <submittedName>
        <fullName evidence="1">Uncharacterized protein</fullName>
    </submittedName>
</protein>
<reference evidence="2" key="2">
    <citation type="journal article" date="2017" name="Nat. Plants">
        <title>The Aegilops tauschii genome reveals multiple impacts of transposons.</title>
        <authorList>
            <person name="Zhao G."/>
            <person name="Zou C."/>
            <person name="Li K."/>
            <person name="Wang K."/>
            <person name="Li T."/>
            <person name="Gao L."/>
            <person name="Zhang X."/>
            <person name="Wang H."/>
            <person name="Yang Z."/>
            <person name="Liu X."/>
            <person name="Jiang W."/>
            <person name="Mao L."/>
            <person name="Kong X."/>
            <person name="Jiao Y."/>
            <person name="Jia J."/>
        </authorList>
    </citation>
    <scope>NUCLEOTIDE SEQUENCE [LARGE SCALE GENOMIC DNA]</scope>
    <source>
        <strain evidence="2">cv. AL8/78</strain>
    </source>
</reference>